<dbReference type="AlphaFoldDB" id="B8AH62"/>
<proteinExistence type="predicted"/>
<gene>
    <name evidence="1" type="ORF">OsI_07033</name>
</gene>
<accession>B8AH62</accession>
<organism evidence="1 2">
    <name type="scientific">Oryza sativa subsp. indica</name>
    <name type="common">Rice</name>
    <dbReference type="NCBI Taxonomy" id="39946"/>
    <lineage>
        <taxon>Eukaryota</taxon>
        <taxon>Viridiplantae</taxon>
        <taxon>Streptophyta</taxon>
        <taxon>Embryophyta</taxon>
        <taxon>Tracheophyta</taxon>
        <taxon>Spermatophyta</taxon>
        <taxon>Magnoliopsida</taxon>
        <taxon>Liliopsida</taxon>
        <taxon>Poales</taxon>
        <taxon>Poaceae</taxon>
        <taxon>BOP clade</taxon>
        <taxon>Oryzoideae</taxon>
        <taxon>Oryzeae</taxon>
        <taxon>Oryzinae</taxon>
        <taxon>Oryza</taxon>
        <taxon>Oryza sativa</taxon>
    </lineage>
</organism>
<evidence type="ECO:0000313" key="1">
    <source>
        <dbReference type="EMBL" id="EEC73070.1"/>
    </source>
</evidence>
<evidence type="ECO:0000313" key="2">
    <source>
        <dbReference type="Proteomes" id="UP000007015"/>
    </source>
</evidence>
<reference evidence="1 2" key="1">
    <citation type="journal article" date="2005" name="PLoS Biol.">
        <title>The genomes of Oryza sativa: a history of duplications.</title>
        <authorList>
            <person name="Yu J."/>
            <person name="Wang J."/>
            <person name="Lin W."/>
            <person name="Li S."/>
            <person name="Li H."/>
            <person name="Zhou J."/>
            <person name="Ni P."/>
            <person name="Dong W."/>
            <person name="Hu S."/>
            <person name="Zeng C."/>
            <person name="Zhang J."/>
            <person name="Zhang Y."/>
            <person name="Li R."/>
            <person name="Xu Z."/>
            <person name="Li S."/>
            <person name="Li X."/>
            <person name="Zheng H."/>
            <person name="Cong L."/>
            <person name="Lin L."/>
            <person name="Yin J."/>
            <person name="Geng J."/>
            <person name="Li G."/>
            <person name="Shi J."/>
            <person name="Liu J."/>
            <person name="Lv H."/>
            <person name="Li J."/>
            <person name="Wang J."/>
            <person name="Deng Y."/>
            <person name="Ran L."/>
            <person name="Shi X."/>
            <person name="Wang X."/>
            <person name="Wu Q."/>
            <person name="Li C."/>
            <person name="Ren X."/>
            <person name="Wang J."/>
            <person name="Wang X."/>
            <person name="Li D."/>
            <person name="Liu D."/>
            <person name="Zhang X."/>
            <person name="Ji Z."/>
            <person name="Zhao W."/>
            <person name="Sun Y."/>
            <person name="Zhang Z."/>
            <person name="Bao J."/>
            <person name="Han Y."/>
            <person name="Dong L."/>
            <person name="Ji J."/>
            <person name="Chen P."/>
            <person name="Wu S."/>
            <person name="Liu J."/>
            <person name="Xiao Y."/>
            <person name="Bu D."/>
            <person name="Tan J."/>
            <person name="Yang L."/>
            <person name="Ye C."/>
            <person name="Zhang J."/>
            <person name="Xu J."/>
            <person name="Zhou Y."/>
            <person name="Yu Y."/>
            <person name="Zhang B."/>
            <person name="Zhuang S."/>
            <person name="Wei H."/>
            <person name="Liu B."/>
            <person name="Lei M."/>
            <person name="Yu H."/>
            <person name="Li Y."/>
            <person name="Xu H."/>
            <person name="Wei S."/>
            <person name="He X."/>
            <person name="Fang L."/>
            <person name="Zhang Z."/>
            <person name="Zhang Y."/>
            <person name="Huang X."/>
            <person name="Su Z."/>
            <person name="Tong W."/>
            <person name="Li J."/>
            <person name="Tong Z."/>
            <person name="Li S."/>
            <person name="Ye J."/>
            <person name="Wang L."/>
            <person name="Fang L."/>
            <person name="Lei T."/>
            <person name="Chen C."/>
            <person name="Chen H."/>
            <person name="Xu Z."/>
            <person name="Li H."/>
            <person name="Huang H."/>
            <person name="Zhang F."/>
            <person name="Xu H."/>
            <person name="Li N."/>
            <person name="Zhao C."/>
            <person name="Li S."/>
            <person name="Dong L."/>
            <person name="Huang Y."/>
            <person name="Li L."/>
            <person name="Xi Y."/>
            <person name="Qi Q."/>
            <person name="Li W."/>
            <person name="Zhang B."/>
            <person name="Hu W."/>
            <person name="Zhang Y."/>
            <person name="Tian X."/>
            <person name="Jiao Y."/>
            <person name="Liang X."/>
            <person name="Jin J."/>
            <person name="Gao L."/>
            <person name="Zheng W."/>
            <person name="Hao B."/>
            <person name="Liu S."/>
            <person name="Wang W."/>
            <person name="Yuan L."/>
            <person name="Cao M."/>
            <person name="McDermott J."/>
            <person name="Samudrala R."/>
            <person name="Wang J."/>
            <person name="Wong G.K."/>
            <person name="Yang H."/>
        </authorList>
    </citation>
    <scope>NUCLEOTIDE SEQUENCE [LARGE SCALE GENOMIC DNA]</scope>
    <source>
        <strain evidence="2">cv. 93-11</strain>
    </source>
</reference>
<keyword evidence="2" id="KW-1185">Reference proteome</keyword>
<dbReference type="EMBL" id="CM000127">
    <property type="protein sequence ID" value="EEC73070.1"/>
    <property type="molecule type" value="Genomic_DNA"/>
</dbReference>
<protein>
    <submittedName>
        <fullName evidence="1">Uncharacterized protein</fullName>
    </submittedName>
</protein>
<dbReference type="Proteomes" id="UP000007015">
    <property type="component" value="Chromosome 2"/>
</dbReference>
<dbReference type="HOGENOM" id="CLU_1878847_0_0_1"/>
<dbReference type="Gramene" id="BGIOSGA008114-TA">
    <property type="protein sequence ID" value="BGIOSGA008114-PA"/>
    <property type="gene ID" value="BGIOSGA008114"/>
</dbReference>
<name>B8AH62_ORYSI</name>
<sequence length="136" mass="15215">MLTNAILRRDETTLRIKEATLTGTKTDRIVEVIMMMTVENGEIGTTMVEVNDEIMMIDDGRSRILQPPVEIINKDADPVVDGIWVTTGVDSDAFQLQDWRQCPHHYPVHLSLPRCSLPQEPLVAAAIGSGRTVCWD</sequence>